<organism evidence="1">
    <name type="scientific">viral metagenome</name>
    <dbReference type="NCBI Taxonomy" id="1070528"/>
    <lineage>
        <taxon>unclassified sequences</taxon>
        <taxon>metagenomes</taxon>
        <taxon>organismal metagenomes</taxon>
    </lineage>
</organism>
<dbReference type="AlphaFoldDB" id="A0A6C0CAF0"/>
<reference evidence="1" key="1">
    <citation type="journal article" date="2020" name="Nature">
        <title>Giant virus diversity and host interactions through global metagenomics.</title>
        <authorList>
            <person name="Schulz F."/>
            <person name="Roux S."/>
            <person name="Paez-Espino D."/>
            <person name="Jungbluth S."/>
            <person name="Walsh D.A."/>
            <person name="Denef V.J."/>
            <person name="McMahon K.D."/>
            <person name="Konstantinidis K.T."/>
            <person name="Eloe-Fadrosh E.A."/>
            <person name="Kyrpides N.C."/>
            <person name="Woyke T."/>
        </authorList>
    </citation>
    <scope>NUCLEOTIDE SEQUENCE</scope>
    <source>
        <strain evidence="1">GVMAG-M-3300020192-26</strain>
    </source>
</reference>
<proteinExistence type="predicted"/>
<protein>
    <submittedName>
        <fullName evidence="1">Uncharacterized protein</fullName>
    </submittedName>
</protein>
<accession>A0A6C0CAF0</accession>
<sequence>MQIKLIAAILHLIFNNPLNMTSKFLVNQVLCGNIAFNVQNPLNMTCKSPVNQVLCSNIAFNIQDPLNMTCKS</sequence>
<evidence type="ECO:0000313" key="1">
    <source>
        <dbReference type="EMBL" id="QHT00780.1"/>
    </source>
</evidence>
<dbReference type="EMBL" id="MN739359">
    <property type="protein sequence ID" value="QHT00780.1"/>
    <property type="molecule type" value="Genomic_DNA"/>
</dbReference>
<name>A0A6C0CAF0_9ZZZZ</name>